<evidence type="ECO:0000256" key="1">
    <source>
        <dbReference type="SAM" id="Coils"/>
    </source>
</evidence>
<dbReference type="Proteomes" id="UP000199595">
    <property type="component" value="Unassembled WGS sequence"/>
</dbReference>
<accession>A0A1H3GT81</accession>
<gene>
    <name evidence="2" type="ORF">SAMN05444411_1183</name>
</gene>
<sequence>MQKINLQVDFMKIIGIFAHIKGSLISVKFQENEIDEFEKIFDNWTDVEYLFDFFNENINDLNSGFYGNISIEEAIERTIEEAEELEETILEISESGHKDNYETLQTLFKPLNNNDYQIKDYQKTKAYGFERKSWLRVYAIRIASNTFVISGGAIKLTPTMNEREHLKKELRKLEIVKDYLIENDLFDENDFEYLEIK</sequence>
<name>A0A1H3GT81_9FLAO</name>
<reference evidence="2 3" key="1">
    <citation type="submission" date="2016-10" db="EMBL/GenBank/DDBJ databases">
        <authorList>
            <person name="de Groot N.N."/>
        </authorList>
    </citation>
    <scope>NUCLEOTIDE SEQUENCE [LARGE SCALE GENOMIC DNA]</scope>
    <source>
        <strain evidence="2 3">DSM 24956</strain>
    </source>
</reference>
<evidence type="ECO:0000313" key="3">
    <source>
        <dbReference type="Proteomes" id="UP000199595"/>
    </source>
</evidence>
<feature type="coiled-coil region" evidence="1">
    <location>
        <begin position="68"/>
        <end position="95"/>
    </location>
</feature>
<keyword evidence="1" id="KW-0175">Coiled coil</keyword>
<keyword evidence="3" id="KW-1185">Reference proteome</keyword>
<dbReference type="AlphaFoldDB" id="A0A1H3GT81"/>
<organism evidence="2 3">
    <name type="scientific">Lutibacter oricola</name>
    <dbReference type="NCBI Taxonomy" id="762486"/>
    <lineage>
        <taxon>Bacteria</taxon>
        <taxon>Pseudomonadati</taxon>
        <taxon>Bacteroidota</taxon>
        <taxon>Flavobacteriia</taxon>
        <taxon>Flavobacteriales</taxon>
        <taxon>Flavobacteriaceae</taxon>
        <taxon>Lutibacter</taxon>
    </lineage>
</organism>
<dbReference type="STRING" id="762486.SAMN05444411_1183"/>
<proteinExistence type="predicted"/>
<evidence type="ECO:0000313" key="2">
    <source>
        <dbReference type="EMBL" id="SDY06552.1"/>
    </source>
</evidence>
<dbReference type="EMBL" id="FNNJ01000018">
    <property type="protein sequence ID" value="SDY06552.1"/>
    <property type="molecule type" value="Genomic_DNA"/>
</dbReference>
<dbReference type="RefSeq" id="WP_175454827.1">
    <property type="nucleotide sequence ID" value="NZ_FNNJ01000018.1"/>
</dbReference>
<protein>
    <submittedName>
        <fullName evidence="2">Uncharacterized protein</fullName>
    </submittedName>
</protein>